<name>A0A931FWX4_9ACTN</name>
<sequence>MTGSWDAERDAYDAAQALAGLAALLSGTPGEQERHVLLSMARNGEAAAERVAAYLRQQRGAGDGDLAAVPTRLAPWRDWVPTRGHLFGATAATRHSNEVPQPRRCDPGE</sequence>
<evidence type="ECO:0000313" key="3">
    <source>
        <dbReference type="Proteomes" id="UP000598146"/>
    </source>
</evidence>
<gene>
    <name evidence="2" type="ORF">I4J89_10300</name>
</gene>
<dbReference type="EMBL" id="JADQTO010000004">
    <property type="protein sequence ID" value="MBG0561855.1"/>
    <property type="molecule type" value="Genomic_DNA"/>
</dbReference>
<proteinExistence type="predicted"/>
<reference evidence="2" key="1">
    <citation type="submission" date="2020-11" db="EMBL/GenBank/DDBJ databases">
        <title>Isolation and identification of active actinomycetes.</title>
        <authorList>
            <person name="Sun X."/>
        </authorList>
    </citation>
    <scope>NUCLEOTIDE SEQUENCE</scope>
    <source>
        <strain evidence="2">NEAU-A11</strain>
    </source>
</reference>
<dbReference type="AlphaFoldDB" id="A0A931FWX4"/>
<protein>
    <submittedName>
        <fullName evidence="2">Uncharacterized protein</fullName>
    </submittedName>
</protein>
<accession>A0A931FWX4</accession>
<keyword evidence="3" id="KW-1185">Reference proteome</keyword>
<dbReference type="RefSeq" id="WP_196413646.1">
    <property type="nucleotide sequence ID" value="NZ_JADQTO010000004.1"/>
</dbReference>
<dbReference type="Proteomes" id="UP000598146">
    <property type="component" value="Unassembled WGS sequence"/>
</dbReference>
<evidence type="ECO:0000256" key="1">
    <source>
        <dbReference type="SAM" id="MobiDB-lite"/>
    </source>
</evidence>
<evidence type="ECO:0000313" key="2">
    <source>
        <dbReference type="EMBL" id="MBG0561855.1"/>
    </source>
</evidence>
<organism evidence="2 3">
    <name type="scientific">Actinoplanes aureus</name>
    <dbReference type="NCBI Taxonomy" id="2792083"/>
    <lineage>
        <taxon>Bacteria</taxon>
        <taxon>Bacillati</taxon>
        <taxon>Actinomycetota</taxon>
        <taxon>Actinomycetes</taxon>
        <taxon>Micromonosporales</taxon>
        <taxon>Micromonosporaceae</taxon>
        <taxon>Actinoplanes</taxon>
    </lineage>
</organism>
<feature type="region of interest" description="Disordered" evidence="1">
    <location>
        <begin position="90"/>
        <end position="109"/>
    </location>
</feature>
<comment type="caution">
    <text evidence="2">The sequence shown here is derived from an EMBL/GenBank/DDBJ whole genome shotgun (WGS) entry which is preliminary data.</text>
</comment>
<feature type="compositionally biased region" description="Basic and acidic residues" evidence="1">
    <location>
        <begin position="95"/>
        <end position="109"/>
    </location>
</feature>